<dbReference type="InterPro" id="IPR039565">
    <property type="entry name" value="BamD-like"/>
</dbReference>
<accession>A0AAU6W6L1</accession>
<dbReference type="HAMAP" id="MF_00922">
    <property type="entry name" value="OM_assembly_BamD"/>
    <property type="match status" value="1"/>
</dbReference>
<dbReference type="NCBIfam" id="TIGR03302">
    <property type="entry name" value="OM_YfiO"/>
    <property type="match status" value="1"/>
</dbReference>
<dbReference type="GO" id="GO:0051205">
    <property type="term" value="P:protein insertion into membrane"/>
    <property type="evidence" value="ECO:0007669"/>
    <property type="project" value="UniProtKB-UniRule"/>
</dbReference>
<comment type="similarity">
    <text evidence="4">Belongs to the BamD family.</text>
</comment>
<feature type="domain" description="Outer membrane lipoprotein BamD-like" evidence="5">
    <location>
        <begin position="32"/>
        <end position="236"/>
    </location>
</feature>
<keyword evidence="3 4" id="KW-0998">Cell outer membrane</keyword>
<dbReference type="AlphaFoldDB" id="A0AAU6W6L1"/>
<dbReference type="InterPro" id="IPR011990">
    <property type="entry name" value="TPR-like_helical_dom_sf"/>
</dbReference>
<dbReference type="InterPro" id="IPR017689">
    <property type="entry name" value="BamD"/>
</dbReference>
<dbReference type="RefSeq" id="WP_348769359.1">
    <property type="nucleotide sequence ID" value="NZ_CP135018.1"/>
</dbReference>
<keyword evidence="1 4" id="KW-0732">Signal</keyword>
<feature type="signal peptide" evidence="4">
    <location>
        <begin position="1"/>
        <end position="20"/>
    </location>
</feature>
<protein>
    <recommendedName>
        <fullName evidence="4">Outer membrane protein assembly factor BamD</fullName>
    </recommendedName>
</protein>
<dbReference type="EMBL" id="CP135018">
    <property type="protein sequence ID" value="XAJ80708.1"/>
    <property type="molecule type" value="Genomic_DNA"/>
</dbReference>
<evidence type="ECO:0000256" key="1">
    <source>
        <dbReference type="ARBA" id="ARBA00022729"/>
    </source>
</evidence>
<evidence type="ECO:0000256" key="3">
    <source>
        <dbReference type="ARBA" id="ARBA00023237"/>
    </source>
</evidence>
<proteinExistence type="inferred from homology"/>
<name>A0AAU6W6L1_9GAMM</name>
<comment type="subcellular location">
    <subcellularLocation>
        <location evidence="4">Cell outer membrane</location>
    </subcellularLocation>
</comment>
<dbReference type="GO" id="GO:0009279">
    <property type="term" value="C:cell outer membrane"/>
    <property type="evidence" value="ECO:0007669"/>
    <property type="project" value="UniProtKB-SubCell"/>
</dbReference>
<comment type="subunit">
    <text evidence="4">Part of the Bam complex, which is composed of the outer membrane protein BamA, and four lipoproteins BamB, BamC, BamD and BamE.</text>
</comment>
<comment type="function">
    <text evidence="4">Part of the outer membrane protein assembly complex, which is involved in assembly and insertion of beta-barrel proteins into the outer membrane. Constitutes, with BamA, the core component of the assembly machinery.</text>
</comment>
<evidence type="ECO:0000313" key="6">
    <source>
        <dbReference type="EMBL" id="XAJ80708.1"/>
    </source>
</evidence>
<gene>
    <name evidence="4" type="primary">bamD</name>
    <name evidence="6" type="ORF">RJT31_02030</name>
</gene>
<organism evidence="6">
    <name type="scientific">Buchnera aphidicola</name>
    <name type="common">Aphis aurantii</name>
    <dbReference type="NCBI Taxonomy" id="1470492"/>
    <lineage>
        <taxon>Bacteria</taxon>
        <taxon>Pseudomonadati</taxon>
        <taxon>Pseudomonadota</taxon>
        <taxon>Gammaproteobacteria</taxon>
        <taxon>Enterobacterales</taxon>
        <taxon>Erwiniaceae</taxon>
        <taxon>Buchnera</taxon>
    </lineage>
</organism>
<feature type="chain" id="PRO_5043070199" description="Outer membrane protein assembly factor BamD" evidence="4">
    <location>
        <begin position="21"/>
        <end position="247"/>
    </location>
</feature>
<dbReference type="Gene3D" id="1.25.40.10">
    <property type="entry name" value="Tetratricopeptide repeat domain"/>
    <property type="match status" value="1"/>
</dbReference>
<keyword evidence="2 4" id="KW-0472">Membrane</keyword>
<sequence length="247" mass="29735" precursor="true">MILKRNILIICILLLIQSLACSKNDIQQKFIQEQKIYEYGRKELKKNKFNSAIFCLENMKKKNIFNIYWDKIQINLIYAYYKIENFSMAQKNIEEFIKLYPKHPNIDYVFYMKSLIDISLDKNIFVKTLSIINYKSDPFYAKRAFFELKNFLYRYPKSIYIINAKKDLFNLKKRLSEHDFKILQYYFSHKQYIAVINRGEEILQKYPETPCTLATLDYIKQSFISLKIFKTAEKVSKIISLNTMKNV</sequence>
<evidence type="ECO:0000259" key="5">
    <source>
        <dbReference type="Pfam" id="PF13525"/>
    </source>
</evidence>
<dbReference type="Pfam" id="PF13525">
    <property type="entry name" value="YfiO"/>
    <property type="match status" value="1"/>
</dbReference>
<dbReference type="SUPFAM" id="SSF48452">
    <property type="entry name" value="TPR-like"/>
    <property type="match status" value="1"/>
</dbReference>
<evidence type="ECO:0000256" key="2">
    <source>
        <dbReference type="ARBA" id="ARBA00023136"/>
    </source>
</evidence>
<dbReference type="CDD" id="cd15830">
    <property type="entry name" value="BamD"/>
    <property type="match status" value="1"/>
</dbReference>
<evidence type="ECO:0000256" key="4">
    <source>
        <dbReference type="HAMAP-Rule" id="MF_00922"/>
    </source>
</evidence>
<dbReference type="GO" id="GO:0043165">
    <property type="term" value="P:Gram-negative-bacterium-type cell outer membrane assembly"/>
    <property type="evidence" value="ECO:0007669"/>
    <property type="project" value="UniProtKB-UniRule"/>
</dbReference>
<reference evidence="6" key="1">
    <citation type="submission" date="2024-06" db="EMBL/GenBank/DDBJ databases">
        <title>Unveiling Genomic Reduction in Obligate Endosymbionts Buchnera of Aphids: Insights from Phylogenomic Comparative Analysis with Novel Genome Data and Co-obligate Endosymbionts.</title>
        <authorList>
            <person name="Lu C."/>
            <person name="Zou T."/>
            <person name="Liu Q."/>
            <person name="Huang X."/>
        </authorList>
    </citation>
    <scope>NUCLEOTIDE SEQUENCE</scope>
    <source>
        <strain evidence="6">Aphau13</strain>
    </source>
</reference>